<dbReference type="InterPro" id="IPR026307">
    <property type="entry name" value="TMEM132"/>
</dbReference>
<feature type="compositionally biased region" description="Low complexity" evidence="1">
    <location>
        <begin position="9"/>
        <end position="48"/>
    </location>
</feature>
<dbReference type="EnsemblMetazoa" id="HelroT180617">
    <property type="protein sequence ID" value="HelroP180617"/>
    <property type="gene ID" value="HelroG180617"/>
</dbReference>
<proteinExistence type="predicted"/>
<feature type="region of interest" description="Disordered" evidence="1">
    <location>
        <begin position="814"/>
        <end position="848"/>
    </location>
</feature>
<feature type="region of interest" description="Disordered" evidence="1">
    <location>
        <begin position="1"/>
        <end position="48"/>
    </location>
</feature>
<dbReference type="Pfam" id="PF23487">
    <property type="entry name" value="Ig_TMEM132_6th"/>
    <property type="match status" value="1"/>
</dbReference>
<reference evidence="4 6" key="2">
    <citation type="journal article" date="2013" name="Nature">
        <title>Insights into bilaterian evolution from three spiralian genomes.</title>
        <authorList>
            <person name="Simakov O."/>
            <person name="Marletaz F."/>
            <person name="Cho S.J."/>
            <person name="Edsinger-Gonzales E."/>
            <person name="Havlak P."/>
            <person name="Hellsten U."/>
            <person name="Kuo D.H."/>
            <person name="Larsson T."/>
            <person name="Lv J."/>
            <person name="Arendt D."/>
            <person name="Savage R."/>
            <person name="Osoegawa K."/>
            <person name="de Jong P."/>
            <person name="Grimwood J."/>
            <person name="Chapman J.A."/>
            <person name="Shapiro H."/>
            <person name="Aerts A."/>
            <person name="Otillar R.P."/>
            <person name="Terry A.Y."/>
            <person name="Boore J.L."/>
            <person name="Grigoriev I.V."/>
            <person name="Lindberg D.R."/>
            <person name="Seaver E.C."/>
            <person name="Weisblat D.A."/>
            <person name="Putnam N.H."/>
            <person name="Rokhsar D.S."/>
        </authorList>
    </citation>
    <scope>NUCLEOTIDE SEQUENCE</scope>
</reference>
<dbReference type="PANTHER" id="PTHR13388">
    <property type="entry name" value="DETONATOR, ISOFORM E"/>
    <property type="match status" value="1"/>
</dbReference>
<accession>T1FG35</accession>
<evidence type="ECO:0000313" key="4">
    <source>
        <dbReference type="EMBL" id="ESN93750.1"/>
    </source>
</evidence>
<feature type="region of interest" description="Disordered" evidence="1">
    <location>
        <begin position="96"/>
        <end position="162"/>
    </location>
</feature>
<dbReference type="AlphaFoldDB" id="T1FG35"/>
<dbReference type="KEGG" id="hro:HELRODRAFT_180617"/>
<feature type="compositionally biased region" description="Low complexity" evidence="1">
    <location>
        <begin position="672"/>
        <end position="708"/>
    </location>
</feature>
<protein>
    <submittedName>
        <fullName evidence="4 5">Uncharacterized protein</fullName>
    </submittedName>
</protein>
<keyword evidence="6" id="KW-1185">Reference proteome</keyword>
<feature type="compositionally biased region" description="Low complexity" evidence="1">
    <location>
        <begin position="96"/>
        <end position="131"/>
    </location>
</feature>
<dbReference type="Proteomes" id="UP000015101">
    <property type="component" value="Unassembled WGS sequence"/>
</dbReference>
<sequence>MDSINRKPSSSTSSSSSSSSSASAAASSASASLLSPQSSLSSPSSVPASSSACQLRFQTATLDIYARLIAHPTVSWPVLVDGKKRWMNEGGPSHDLFSGSLDSSNGSSRADNSSGRSSNNGNSSSGSGNSNDVYSKSKPNGLGMHKTGLKQQQKQLLQQQQQQQQQSPQSLIYKVHRKALYRVTHLLKGLLQVGDENVVKIDVGRSDGLVLVDGLKPGRTEIKVISNNNNNNKVLATTEIRVSTDRVTSDRLEGHLTSDISVKVKQQMDFREVLILVVDKIPDMSSNRRESTLDVWVTQDDDTALPIKLIDSSEYSLNIDSLDESVVRVEADPNRISSLPKVVARSSGSGDLISLALASSRYCAVQKTRPLVTGHAQVKVVSMETDVALLTQNDGEHLFDYPRREIIELDEEVVVKVQDWVWIDKKTLERNAVDTKCTKALMSPDEFSRASKANSSSSSSSSNVGCRLSCATDFSSETSCASAFNGGGSKNGVYRGSECSVRIGGPITVDGCGQKLSSSSQSVIRNPSEGRTRSQEFVGGSSEQLVNLIDSVVVDNVGVVAGSSGSGGCGGGGSFVMDNMSSGVLVNDDGVAAANASNKNGISGECGVDTNDYEVAATESDHLVKQCAIDSDVEMTESVRCKPTYPTVTHCKVTMMLEGECRWDNGVGSHDSNNNFNVDNASSDANNNNTAFPNQQQHQQQHQQQQQHHQQHRREMINERGRVSNKGSRSHKKSRHNKTISNNNNNNIIQNDIPKKNLINRQKDFVFEKDDDDVSNENNNNKNNNSNNENDRVVVKKSRGDGNMSQDADADAPAAFFTTKGPPRPATTPTTSKEPSTAEFANDNIRNGGCCSDYSSCSSSNCSDNKERKIFIR</sequence>
<dbReference type="GeneID" id="20207784"/>
<feature type="compositionally biased region" description="Basic residues" evidence="1">
    <location>
        <begin position="728"/>
        <end position="738"/>
    </location>
</feature>
<dbReference type="eggNOG" id="KOG4789">
    <property type="taxonomic scope" value="Eukaryota"/>
</dbReference>
<dbReference type="EMBL" id="AMQM01007286">
    <property type="status" value="NOT_ANNOTATED_CDS"/>
    <property type="molecule type" value="Genomic_DNA"/>
</dbReference>
<reference evidence="5" key="3">
    <citation type="submission" date="2015-06" db="UniProtKB">
        <authorList>
            <consortium name="EnsemblMetazoa"/>
        </authorList>
    </citation>
    <scope>IDENTIFICATION</scope>
</reference>
<dbReference type="EMBL" id="KB097594">
    <property type="protein sequence ID" value="ESN93750.1"/>
    <property type="molecule type" value="Genomic_DNA"/>
</dbReference>
<dbReference type="RefSeq" id="XP_009028169.1">
    <property type="nucleotide sequence ID" value="XM_009029921.1"/>
</dbReference>
<gene>
    <name evidence="5" type="primary">20207784</name>
    <name evidence="4" type="ORF">HELRODRAFT_180617</name>
</gene>
<feature type="compositionally biased region" description="Basic and acidic residues" evidence="1">
    <location>
        <begin position="713"/>
        <end position="722"/>
    </location>
</feature>
<evidence type="ECO:0000313" key="5">
    <source>
        <dbReference type="EnsemblMetazoa" id="HelroP180617"/>
    </source>
</evidence>
<evidence type="ECO:0000313" key="6">
    <source>
        <dbReference type="Proteomes" id="UP000015101"/>
    </source>
</evidence>
<dbReference type="InParanoid" id="T1FG35"/>
<dbReference type="Pfam" id="PF23486">
    <property type="entry name" value="Ig_TMEM132_5th"/>
    <property type="match status" value="1"/>
</dbReference>
<dbReference type="InterPro" id="IPR055424">
    <property type="entry name" value="Ig_TMEM132_6th"/>
</dbReference>
<feature type="region of interest" description="Disordered" evidence="1">
    <location>
        <begin position="672"/>
        <end position="793"/>
    </location>
</feature>
<organism evidence="5 6">
    <name type="scientific">Helobdella robusta</name>
    <name type="common">Californian leech</name>
    <dbReference type="NCBI Taxonomy" id="6412"/>
    <lineage>
        <taxon>Eukaryota</taxon>
        <taxon>Metazoa</taxon>
        <taxon>Spiralia</taxon>
        <taxon>Lophotrochozoa</taxon>
        <taxon>Annelida</taxon>
        <taxon>Clitellata</taxon>
        <taxon>Hirudinea</taxon>
        <taxon>Rhynchobdellida</taxon>
        <taxon>Glossiphoniidae</taxon>
        <taxon>Helobdella</taxon>
    </lineage>
</organism>
<feature type="compositionally biased region" description="Low complexity" evidence="1">
    <location>
        <begin position="149"/>
        <end position="162"/>
    </location>
</feature>
<name>T1FG35_HELRO</name>
<reference evidence="6" key="1">
    <citation type="submission" date="2012-12" db="EMBL/GenBank/DDBJ databases">
        <authorList>
            <person name="Hellsten U."/>
            <person name="Grimwood J."/>
            <person name="Chapman J.A."/>
            <person name="Shapiro H."/>
            <person name="Aerts A."/>
            <person name="Otillar R.P."/>
            <person name="Terry A.Y."/>
            <person name="Boore J.L."/>
            <person name="Simakov O."/>
            <person name="Marletaz F."/>
            <person name="Cho S.-J."/>
            <person name="Edsinger-Gonzales E."/>
            <person name="Havlak P."/>
            <person name="Kuo D.-H."/>
            <person name="Larsson T."/>
            <person name="Lv J."/>
            <person name="Arendt D."/>
            <person name="Savage R."/>
            <person name="Osoegawa K."/>
            <person name="de Jong P."/>
            <person name="Lindberg D.R."/>
            <person name="Seaver E.C."/>
            <person name="Weisblat D.A."/>
            <person name="Putnam N.H."/>
            <person name="Grigoriev I.V."/>
            <person name="Rokhsar D.S."/>
        </authorList>
    </citation>
    <scope>NUCLEOTIDE SEQUENCE</scope>
</reference>
<dbReference type="InterPro" id="IPR055423">
    <property type="entry name" value="Ig_TMEM132_5th"/>
</dbReference>
<feature type="compositionally biased region" description="Low complexity" evidence="1">
    <location>
        <begin position="739"/>
        <end position="752"/>
    </location>
</feature>
<dbReference type="CTD" id="20207784"/>
<evidence type="ECO:0000259" key="3">
    <source>
        <dbReference type="Pfam" id="PF23487"/>
    </source>
</evidence>
<feature type="domain" description="Transmembrane protein TMEM132 fifth" evidence="2">
    <location>
        <begin position="156"/>
        <end position="247"/>
    </location>
</feature>
<dbReference type="HOGENOM" id="CLU_329090_0_0_1"/>
<evidence type="ECO:0000256" key="1">
    <source>
        <dbReference type="SAM" id="MobiDB-lite"/>
    </source>
</evidence>
<dbReference type="PANTHER" id="PTHR13388:SF11">
    <property type="entry name" value="DETONATOR, ISOFORM E"/>
    <property type="match status" value="1"/>
</dbReference>
<evidence type="ECO:0000259" key="2">
    <source>
        <dbReference type="Pfam" id="PF23486"/>
    </source>
</evidence>
<feature type="domain" description="Transmembrane protein TMEM132 sixth" evidence="3">
    <location>
        <begin position="251"/>
        <end position="364"/>
    </location>
</feature>
<feature type="compositionally biased region" description="Low complexity" evidence="1">
    <location>
        <begin position="776"/>
        <end position="788"/>
    </location>
</feature>